<evidence type="ECO:0000313" key="1">
    <source>
        <dbReference type="EMBL" id="GKV50389.1"/>
    </source>
</evidence>
<comment type="caution">
    <text evidence="1">The sequence shown here is derived from an EMBL/GenBank/DDBJ whole genome shotgun (WGS) entry which is preliminary data.</text>
</comment>
<dbReference type="Proteomes" id="UP001054252">
    <property type="component" value="Unassembled WGS sequence"/>
</dbReference>
<organism evidence="1 2">
    <name type="scientific">Rubroshorea leprosula</name>
    <dbReference type="NCBI Taxonomy" id="152421"/>
    <lineage>
        <taxon>Eukaryota</taxon>
        <taxon>Viridiplantae</taxon>
        <taxon>Streptophyta</taxon>
        <taxon>Embryophyta</taxon>
        <taxon>Tracheophyta</taxon>
        <taxon>Spermatophyta</taxon>
        <taxon>Magnoliopsida</taxon>
        <taxon>eudicotyledons</taxon>
        <taxon>Gunneridae</taxon>
        <taxon>Pentapetalae</taxon>
        <taxon>rosids</taxon>
        <taxon>malvids</taxon>
        <taxon>Malvales</taxon>
        <taxon>Dipterocarpaceae</taxon>
        <taxon>Rubroshorea</taxon>
    </lineage>
</organism>
<evidence type="ECO:0000313" key="2">
    <source>
        <dbReference type="Proteomes" id="UP001054252"/>
    </source>
</evidence>
<reference evidence="1 2" key="1">
    <citation type="journal article" date="2021" name="Commun. Biol.">
        <title>The genome of Shorea leprosula (Dipterocarpaceae) highlights the ecological relevance of drought in aseasonal tropical rainforests.</title>
        <authorList>
            <person name="Ng K.K.S."/>
            <person name="Kobayashi M.J."/>
            <person name="Fawcett J.A."/>
            <person name="Hatakeyama M."/>
            <person name="Paape T."/>
            <person name="Ng C.H."/>
            <person name="Ang C.C."/>
            <person name="Tnah L.H."/>
            <person name="Lee C.T."/>
            <person name="Nishiyama T."/>
            <person name="Sese J."/>
            <person name="O'Brien M.J."/>
            <person name="Copetti D."/>
            <person name="Mohd Noor M.I."/>
            <person name="Ong R.C."/>
            <person name="Putra M."/>
            <person name="Sireger I.Z."/>
            <person name="Indrioko S."/>
            <person name="Kosugi Y."/>
            <person name="Izuno A."/>
            <person name="Isagi Y."/>
            <person name="Lee S.L."/>
            <person name="Shimizu K.K."/>
        </authorList>
    </citation>
    <scope>NUCLEOTIDE SEQUENCE [LARGE SCALE GENOMIC DNA]</scope>
    <source>
        <strain evidence="1">214</strain>
    </source>
</reference>
<proteinExistence type="predicted"/>
<dbReference type="AlphaFoldDB" id="A0AAV5MLI1"/>
<accession>A0AAV5MLI1</accession>
<gene>
    <name evidence="1" type="ORF">SLEP1_g57095</name>
</gene>
<name>A0AAV5MLI1_9ROSI</name>
<dbReference type="EMBL" id="BPVZ01000363">
    <property type="protein sequence ID" value="GKV50389.1"/>
    <property type="molecule type" value="Genomic_DNA"/>
</dbReference>
<keyword evidence="2" id="KW-1185">Reference proteome</keyword>
<protein>
    <submittedName>
        <fullName evidence="1">Uncharacterized protein</fullName>
    </submittedName>
</protein>
<sequence length="103" mass="11723">MLLLAVSPRTWFEESFSYGRFIYFNRVHDDSLEAVSLVFYIKEEDFKAEKERALGLFKAVGPYFPANHEACQFILHAASEAAFGIFSSLISGYSAVESKRIRS</sequence>